<dbReference type="SUPFAM" id="SSF48452">
    <property type="entry name" value="TPR-like"/>
    <property type="match status" value="1"/>
</dbReference>
<reference evidence="2 3" key="1">
    <citation type="submission" date="2020-08" db="EMBL/GenBank/DDBJ databases">
        <title>Genomic Encyclopedia of Type Strains, Phase IV (KMG-IV): sequencing the most valuable type-strain genomes for metagenomic binning, comparative biology and taxonomic classification.</title>
        <authorList>
            <person name="Goeker M."/>
        </authorList>
    </citation>
    <scope>NUCLEOTIDE SEQUENCE [LARGE SCALE GENOMIC DNA]</scope>
    <source>
        <strain evidence="2 3">DSM 24448</strain>
    </source>
</reference>
<protein>
    <recommendedName>
        <fullName evidence="4">Tetratricopeptide repeat protein</fullName>
    </recommendedName>
</protein>
<comment type="caution">
    <text evidence="2">The sequence shown here is derived from an EMBL/GenBank/DDBJ whole genome shotgun (WGS) entry which is preliminary data.</text>
</comment>
<evidence type="ECO:0000313" key="3">
    <source>
        <dbReference type="Proteomes" id="UP000548978"/>
    </source>
</evidence>
<keyword evidence="3" id="KW-1185">Reference proteome</keyword>
<dbReference type="Gene3D" id="1.25.40.10">
    <property type="entry name" value="Tetratricopeptide repeat domain"/>
    <property type="match status" value="1"/>
</dbReference>
<evidence type="ECO:0008006" key="4">
    <source>
        <dbReference type="Google" id="ProtNLM"/>
    </source>
</evidence>
<gene>
    <name evidence="2" type="ORF">FHS65_002158</name>
</gene>
<dbReference type="Proteomes" id="UP000548978">
    <property type="component" value="Unassembled WGS sequence"/>
</dbReference>
<keyword evidence="1" id="KW-0472">Membrane</keyword>
<dbReference type="InterPro" id="IPR011990">
    <property type="entry name" value="TPR-like_helical_dom_sf"/>
</dbReference>
<keyword evidence="1" id="KW-0812">Transmembrane</keyword>
<evidence type="ECO:0000256" key="1">
    <source>
        <dbReference type="SAM" id="Phobius"/>
    </source>
</evidence>
<evidence type="ECO:0000313" key="2">
    <source>
        <dbReference type="EMBL" id="MBB5661397.1"/>
    </source>
</evidence>
<dbReference type="AlphaFoldDB" id="A0A7W9A541"/>
<dbReference type="RefSeq" id="WP_123285706.1">
    <property type="nucleotide sequence ID" value="NZ_JACIJB010000010.1"/>
</dbReference>
<keyword evidence="1" id="KW-1133">Transmembrane helix</keyword>
<accession>A0A7W9A541</accession>
<dbReference type="OrthoDB" id="8410830at2"/>
<organism evidence="2 3">
    <name type="scientific">Brevundimonas halotolerans</name>
    <dbReference type="NCBI Taxonomy" id="69670"/>
    <lineage>
        <taxon>Bacteria</taxon>
        <taxon>Pseudomonadati</taxon>
        <taxon>Pseudomonadota</taxon>
        <taxon>Alphaproteobacteria</taxon>
        <taxon>Caulobacterales</taxon>
        <taxon>Caulobacteraceae</taxon>
        <taxon>Brevundimonas</taxon>
    </lineage>
</organism>
<proteinExistence type="predicted"/>
<feature type="transmembrane region" description="Helical" evidence="1">
    <location>
        <begin position="16"/>
        <end position="41"/>
    </location>
</feature>
<sequence>MTDGLNEPPPPKASPLLGYGAVGLAIGLIWLGWQVVLVPLADRAPAEHAVRLSPGSAVVLAEASEAEWRAGRMDNADALARMALERAPFNLQALRVVGLVEGETGDRALADDLLTLAGNWSLRDDSSHSWLIDNRLRRGDYGSAFAHADTLARRRTEVQPQLFDLFGTAMETDPRSVPFLAGELADSPPWRAAFINSLYQRDSGIAVAAQLAMVMKDSDGRFSDAELQQLYQRLYSAGQIEALRQVRIALDRPAAGQALIDGRFEAESAILPFGWDLAVGAGYSVAALADAGPPDATNGNSRPSGALRVGHNGQSRDVLARQVTLLAPGRYRLLGRSRWEFGASQMTFSWQLVCRGAARPAGEAVIGAPTRSTPAASETWTPFSVEFQVPAEGCGSQSLQLVGENPGRRTELVIWFSHLEIVAAQ</sequence>
<dbReference type="EMBL" id="JACIJB010000010">
    <property type="protein sequence ID" value="MBB5661397.1"/>
    <property type="molecule type" value="Genomic_DNA"/>
</dbReference>
<name>A0A7W9A541_9CAUL</name>